<gene>
    <name evidence="1" type="ORF">SDC9_204289</name>
</gene>
<protein>
    <submittedName>
        <fullName evidence="1">Uncharacterized protein</fullName>
    </submittedName>
</protein>
<dbReference type="EMBL" id="VSSQ01127120">
    <property type="protein sequence ID" value="MPN56599.1"/>
    <property type="molecule type" value="Genomic_DNA"/>
</dbReference>
<proteinExistence type="predicted"/>
<dbReference type="InterPro" id="IPR041965">
    <property type="entry name" value="TTRAP_sf"/>
</dbReference>
<dbReference type="AlphaFoldDB" id="A0A645J1L2"/>
<dbReference type="Gene3D" id="1.10.10.1850">
    <property type="entry name" value="Sporulation protein-like"/>
    <property type="match status" value="1"/>
</dbReference>
<accession>A0A645J1L2</accession>
<sequence length="32" mass="3803">MRILADHTLDKLRAMTDAEFEVQSFDFTDEEK</sequence>
<name>A0A645J1L2_9ZZZZ</name>
<comment type="caution">
    <text evidence="1">The sequence shown here is derived from an EMBL/GenBank/DDBJ whole genome shotgun (WGS) entry which is preliminary data.</text>
</comment>
<reference evidence="1" key="1">
    <citation type="submission" date="2019-08" db="EMBL/GenBank/DDBJ databases">
        <authorList>
            <person name="Kucharzyk K."/>
            <person name="Murdoch R.W."/>
            <person name="Higgins S."/>
            <person name="Loffler F."/>
        </authorList>
    </citation>
    <scope>NUCLEOTIDE SEQUENCE</scope>
</reference>
<evidence type="ECO:0000313" key="1">
    <source>
        <dbReference type="EMBL" id="MPN56599.1"/>
    </source>
</evidence>
<organism evidence="1">
    <name type="scientific">bioreactor metagenome</name>
    <dbReference type="NCBI Taxonomy" id="1076179"/>
    <lineage>
        <taxon>unclassified sequences</taxon>
        <taxon>metagenomes</taxon>
        <taxon>ecological metagenomes</taxon>
    </lineage>
</organism>